<dbReference type="RefSeq" id="WP_161816025.1">
    <property type="nucleotide sequence ID" value="NZ_BLJN01000009.1"/>
</dbReference>
<reference evidence="2" key="1">
    <citation type="submission" date="2020-01" db="EMBL/GenBank/DDBJ databases">
        <title>'Steroidobacter agaridevorans' sp. nov., agar-degrading bacteria isolated from rhizosphere soils.</title>
        <authorList>
            <person name="Ikenaga M."/>
            <person name="Kataoka M."/>
            <person name="Murouchi A."/>
            <person name="Katsuragi S."/>
            <person name="Sakai M."/>
        </authorList>
    </citation>
    <scope>NUCLEOTIDE SEQUENCE [LARGE SCALE GENOMIC DNA]</scope>
    <source>
        <strain evidence="2">YU21-B</strain>
    </source>
</reference>
<dbReference type="Pfam" id="PF05973">
    <property type="entry name" value="Gp49"/>
    <property type="match status" value="1"/>
</dbReference>
<dbReference type="Proteomes" id="UP000445000">
    <property type="component" value="Unassembled WGS sequence"/>
</dbReference>
<accession>A0A829YP36</accession>
<organism evidence="1 2">
    <name type="scientific">Steroidobacter agaridevorans</name>
    <dbReference type="NCBI Taxonomy" id="2695856"/>
    <lineage>
        <taxon>Bacteria</taxon>
        <taxon>Pseudomonadati</taxon>
        <taxon>Pseudomonadota</taxon>
        <taxon>Gammaproteobacteria</taxon>
        <taxon>Steroidobacterales</taxon>
        <taxon>Steroidobacteraceae</taxon>
        <taxon>Steroidobacter</taxon>
    </lineage>
</organism>
<evidence type="ECO:0000313" key="2">
    <source>
        <dbReference type="Proteomes" id="UP000445000"/>
    </source>
</evidence>
<sequence length="108" mass="12753">MKPIEFCGDSLDCLREFPRDTRRAAGFQLDRVQRGLEPFDWKPMSTVGSGVREIRIRDDSGAFRVLYVAKFEDAVYVLHCFQKKTQATSRRDLHLAEQRYRELLKERQ</sequence>
<dbReference type="AlphaFoldDB" id="A0A829YP36"/>
<dbReference type="EMBL" id="BLJN01000009">
    <property type="protein sequence ID" value="GFE84418.1"/>
    <property type="molecule type" value="Genomic_DNA"/>
</dbReference>
<dbReference type="InterPro" id="IPR009241">
    <property type="entry name" value="HigB-like"/>
</dbReference>
<proteinExistence type="predicted"/>
<gene>
    <name evidence="1" type="ORF">GCM10011487_64180</name>
</gene>
<comment type="caution">
    <text evidence="1">The sequence shown here is derived from an EMBL/GenBank/DDBJ whole genome shotgun (WGS) entry which is preliminary data.</text>
</comment>
<evidence type="ECO:0000313" key="1">
    <source>
        <dbReference type="EMBL" id="GFE84418.1"/>
    </source>
</evidence>
<protein>
    <submittedName>
        <fullName evidence="1">Toxin RelE</fullName>
    </submittedName>
</protein>
<name>A0A829YP36_9GAMM</name>
<keyword evidence="2" id="KW-1185">Reference proteome</keyword>